<evidence type="ECO:0000313" key="3">
    <source>
        <dbReference type="Proteomes" id="UP000032737"/>
    </source>
</evidence>
<evidence type="ECO:0000256" key="1">
    <source>
        <dbReference type="SAM" id="Phobius"/>
    </source>
</evidence>
<reference evidence="2 3" key="1">
    <citation type="journal article" date="2013" name="J. Mol. Microbiol. Biotechnol.">
        <title>Analysis of the Complete Genomes of Acholeplasma brassicae , A. palmae and A. laidlawii and Their Comparison to the Obligate Parasites from ' Candidatus Phytoplasma'.</title>
        <authorList>
            <person name="Kube M."/>
            <person name="Siewert C."/>
            <person name="Migdoll A.M."/>
            <person name="Duduk B."/>
            <person name="Holz S."/>
            <person name="Rabus R."/>
            <person name="Seemuller E."/>
            <person name="Mitrovic J."/>
            <person name="Muller I."/>
            <person name="Buttner C."/>
            <person name="Reinhardt R."/>
        </authorList>
    </citation>
    <scope>NUCLEOTIDE SEQUENCE [LARGE SCALE GENOMIC DNA]</scope>
    <source>
        <strain evidence="3">0502</strain>
    </source>
</reference>
<keyword evidence="1" id="KW-1133">Transmembrane helix</keyword>
<evidence type="ECO:0008006" key="4">
    <source>
        <dbReference type="Google" id="ProtNLM"/>
    </source>
</evidence>
<feature type="transmembrane region" description="Helical" evidence="1">
    <location>
        <begin position="12"/>
        <end position="31"/>
    </location>
</feature>
<feature type="transmembrane region" description="Helical" evidence="1">
    <location>
        <begin position="37"/>
        <end position="61"/>
    </location>
</feature>
<feature type="transmembrane region" description="Helical" evidence="1">
    <location>
        <begin position="68"/>
        <end position="85"/>
    </location>
</feature>
<dbReference type="Proteomes" id="UP000032737">
    <property type="component" value="Chromosome"/>
</dbReference>
<evidence type="ECO:0000313" key="2">
    <source>
        <dbReference type="EMBL" id="CCV65863.1"/>
    </source>
</evidence>
<keyword evidence="3" id="KW-1185">Reference proteome</keyword>
<accession>U4KRM1</accession>
<sequence>MFDYTSEDDQMSINKFMAIDLIILASIAVFSEIAGEIFGFMGMNRTILITLSYPMILAAYVRWGKQGLWLNLAIIVTDLIMFTSMSTSLMMVRALSNLGLVVGFIYLNYLSKRSIDIKTDIYTSLLYYIIGYLGLISLQGLSQVMFQVQFSIVALLLYHLANFILGLIVIIVMRIQPNFLVDMRKYLNNFHKKDVE</sequence>
<keyword evidence="1" id="KW-0812">Transmembrane</keyword>
<feature type="transmembrane region" description="Helical" evidence="1">
    <location>
        <begin position="91"/>
        <end position="109"/>
    </location>
</feature>
<dbReference type="KEGG" id="abra:BN85308420"/>
<name>U4KRM1_9MOLU</name>
<proteinExistence type="predicted"/>
<keyword evidence="1" id="KW-0472">Membrane</keyword>
<dbReference type="AlphaFoldDB" id="U4KRM1"/>
<gene>
    <name evidence="2" type="ORF">BN85308420</name>
</gene>
<dbReference type="HOGENOM" id="CLU_1381502_0_0_14"/>
<dbReference type="EMBL" id="FO681348">
    <property type="protein sequence ID" value="CCV65863.1"/>
    <property type="molecule type" value="Genomic_DNA"/>
</dbReference>
<feature type="transmembrane region" description="Helical" evidence="1">
    <location>
        <begin position="150"/>
        <end position="175"/>
    </location>
</feature>
<organism evidence="2 3">
    <name type="scientific">Acholeplasma brassicae</name>
    <dbReference type="NCBI Taxonomy" id="61635"/>
    <lineage>
        <taxon>Bacteria</taxon>
        <taxon>Bacillati</taxon>
        <taxon>Mycoplasmatota</taxon>
        <taxon>Mollicutes</taxon>
        <taxon>Acholeplasmatales</taxon>
        <taxon>Acholeplasmataceae</taxon>
        <taxon>Acholeplasma</taxon>
    </lineage>
</organism>
<dbReference type="STRING" id="61635.BN85308420"/>
<feature type="transmembrane region" description="Helical" evidence="1">
    <location>
        <begin position="121"/>
        <end position="138"/>
    </location>
</feature>
<protein>
    <recommendedName>
        <fullName evidence="4">Rod shape-determining protein MreD</fullName>
    </recommendedName>
</protein>